<evidence type="ECO:0000256" key="4">
    <source>
        <dbReference type="ARBA" id="ARBA00022989"/>
    </source>
</evidence>
<evidence type="ECO:0000256" key="5">
    <source>
        <dbReference type="ARBA" id="ARBA00023015"/>
    </source>
</evidence>
<gene>
    <name evidence="12" type="primary">NTL9_7</name>
    <name evidence="12" type="ORF">CFP56_023722</name>
</gene>
<evidence type="ECO:0000256" key="6">
    <source>
        <dbReference type="ARBA" id="ARBA00023125"/>
    </source>
</evidence>
<evidence type="ECO:0000256" key="2">
    <source>
        <dbReference type="ARBA" id="ARBA00004167"/>
    </source>
</evidence>
<evidence type="ECO:0000256" key="8">
    <source>
        <dbReference type="ARBA" id="ARBA00023159"/>
    </source>
</evidence>
<comment type="subcellular location">
    <subcellularLocation>
        <location evidence="2">Membrane</location>
        <topology evidence="2">Single-pass membrane protein</topology>
    </subcellularLocation>
    <subcellularLocation>
        <location evidence="1">Nucleus</location>
    </subcellularLocation>
</comment>
<evidence type="ECO:0000313" key="12">
    <source>
        <dbReference type="EMBL" id="KAK7856337.1"/>
    </source>
</evidence>
<dbReference type="AlphaFoldDB" id="A0AAW0LXE0"/>
<keyword evidence="10" id="KW-0539">Nucleus</keyword>
<organism evidence="12 13">
    <name type="scientific">Quercus suber</name>
    <name type="common">Cork oak</name>
    <dbReference type="NCBI Taxonomy" id="58331"/>
    <lineage>
        <taxon>Eukaryota</taxon>
        <taxon>Viridiplantae</taxon>
        <taxon>Streptophyta</taxon>
        <taxon>Embryophyta</taxon>
        <taxon>Tracheophyta</taxon>
        <taxon>Spermatophyta</taxon>
        <taxon>Magnoliopsida</taxon>
        <taxon>eudicotyledons</taxon>
        <taxon>Gunneridae</taxon>
        <taxon>Pentapetalae</taxon>
        <taxon>rosids</taxon>
        <taxon>fabids</taxon>
        <taxon>Fagales</taxon>
        <taxon>Fagaceae</taxon>
        <taxon>Quercus</taxon>
    </lineage>
</organism>
<protein>
    <submittedName>
        <fullName evidence="12">Protein ntm1-like 9</fullName>
    </submittedName>
</protein>
<keyword evidence="5" id="KW-0805">Transcription regulation</keyword>
<evidence type="ECO:0000259" key="11">
    <source>
        <dbReference type="PROSITE" id="PS51005"/>
    </source>
</evidence>
<keyword evidence="8" id="KW-0010">Activator</keyword>
<dbReference type="PROSITE" id="PS51005">
    <property type="entry name" value="NAC"/>
    <property type="match status" value="1"/>
</dbReference>
<evidence type="ECO:0000256" key="1">
    <source>
        <dbReference type="ARBA" id="ARBA00004123"/>
    </source>
</evidence>
<evidence type="ECO:0000256" key="9">
    <source>
        <dbReference type="ARBA" id="ARBA00023163"/>
    </source>
</evidence>
<keyword evidence="13" id="KW-1185">Reference proteome</keyword>
<dbReference type="PANTHER" id="PTHR31744">
    <property type="entry name" value="PROTEIN CUP-SHAPED COTYLEDON 2-RELATED"/>
    <property type="match status" value="1"/>
</dbReference>
<dbReference type="InterPro" id="IPR003441">
    <property type="entry name" value="NAC-dom"/>
</dbReference>
<accession>A0AAW0LXE0</accession>
<dbReference type="Gene3D" id="2.170.150.80">
    <property type="entry name" value="NAC domain"/>
    <property type="match status" value="1"/>
</dbReference>
<dbReference type="GO" id="GO:0016020">
    <property type="term" value="C:membrane"/>
    <property type="evidence" value="ECO:0007669"/>
    <property type="project" value="UniProtKB-SubCell"/>
</dbReference>
<dbReference type="InterPro" id="IPR036093">
    <property type="entry name" value="NAC_dom_sf"/>
</dbReference>
<keyword evidence="4" id="KW-1133">Transmembrane helix</keyword>
<dbReference type="Proteomes" id="UP000237347">
    <property type="component" value="Unassembled WGS sequence"/>
</dbReference>
<keyword evidence="7" id="KW-0472">Membrane</keyword>
<evidence type="ECO:0000256" key="10">
    <source>
        <dbReference type="ARBA" id="ARBA00023242"/>
    </source>
</evidence>
<keyword evidence="9" id="KW-0804">Transcription</keyword>
<dbReference type="GO" id="GO:0005634">
    <property type="term" value="C:nucleus"/>
    <property type="evidence" value="ECO:0007669"/>
    <property type="project" value="UniProtKB-SubCell"/>
</dbReference>
<dbReference type="SUPFAM" id="SSF101941">
    <property type="entry name" value="NAC domain"/>
    <property type="match status" value="1"/>
</dbReference>
<evidence type="ECO:0000256" key="3">
    <source>
        <dbReference type="ARBA" id="ARBA00022692"/>
    </source>
</evidence>
<evidence type="ECO:0000256" key="7">
    <source>
        <dbReference type="ARBA" id="ARBA00023136"/>
    </source>
</evidence>
<evidence type="ECO:0000313" key="13">
    <source>
        <dbReference type="Proteomes" id="UP000237347"/>
    </source>
</evidence>
<reference evidence="12 13" key="1">
    <citation type="journal article" date="2018" name="Sci. Data">
        <title>The draft genome sequence of cork oak.</title>
        <authorList>
            <person name="Ramos A.M."/>
            <person name="Usie A."/>
            <person name="Barbosa P."/>
            <person name="Barros P.M."/>
            <person name="Capote T."/>
            <person name="Chaves I."/>
            <person name="Simoes F."/>
            <person name="Abreu I."/>
            <person name="Carrasquinho I."/>
            <person name="Faro C."/>
            <person name="Guimaraes J.B."/>
            <person name="Mendonca D."/>
            <person name="Nobrega F."/>
            <person name="Rodrigues L."/>
            <person name="Saibo N.J.M."/>
            <person name="Varela M.C."/>
            <person name="Egas C."/>
            <person name="Matos J."/>
            <person name="Miguel C.M."/>
            <person name="Oliveira M.M."/>
            <person name="Ricardo C.P."/>
            <person name="Goncalves S."/>
        </authorList>
    </citation>
    <scope>NUCLEOTIDE SEQUENCE [LARGE SCALE GENOMIC DNA]</scope>
    <source>
        <strain evidence="13">cv. HL8</strain>
    </source>
</reference>
<dbReference type="Pfam" id="PF02365">
    <property type="entry name" value="NAM"/>
    <property type="match status" value="1"/>
</dbReference>
<keyword evidence="6" id="KW-0238">DNA-binding</keyword>
<proteinExistence type="predicted"/>
<name>A0AAW0LXE0_QUESU</name>
<dbReference type="EMBL" id="PKMF04000037">
    <property type="protein sequence ID" value="KAK7856337.1"/>
    <property type="molecule type" value="Genomic_DNA"/>
</dbReference>
<dbReference type="GO" id="GO:0006355">
    <property type="term" value="P:regulation of DNA-templated transcription"/>
    <property type="evidence" value="ECO:0007669"/>
    <property type="project" value="InterPro"/>
</dbReference>
<comment type="caution">
    <text evidence="12">The sequence shown here is derived from an EMBL/GenBank/DDBJ whole genome shotgun (WGS) entry which is preliminary data.</text>
</comment>
<keyword evidence="3" id="KW-0812">Transmembrane</keyword>
<sequence length="305" mass="33497">MTEFWVVYIYCYVEFGISHFGCQICVLSLASWNVDICGIDTKDQEWFCFNAQSLNQNGNRKNRTTVEGFYKATGKDREIKSRGSLIGMKKTLVYHRGRTPNGEGTKWVMHEYRTTQDEFDGTHPGQTLKSMASFKDNGSCSGSDANAQPDPIISESRDSIYKPDVYLRNASLSQNNLAVDDETVKNMASFLDNGSCGGSGVNAQTLKSMASFKDNGSCSGSDANAQPDPIISESWDSIYKPDVYLRNASLSQNNLAVDDETLKNMASFLDNGSCGGSGVNAQSGQEYQGLVRFEEVIKPKVSSSL</sequence>
<dbReference type="PANTHER" id="PTHR31744:SF216">
    <property type="entry name" value="NAC TRANSCRIPTION FACTOR"/>
    <property type="match status" value="1"/>
</dbReference>
<feature type="domain" description="NAC" evidence="11">
    <location>
        <begin position="1"/>
        <end position="136"/>
    </location>
</feature>
<dbReference type="GO" id="GO:0000976">
    <property type="term" value="F:transcription cis-regulatory region binding"/>
    <property type="evidence" value="ECO:0007669"/>
    <property type="project" value="UniProtKB-ARBA"/>
</dbReference>